<name>A0A3N4E6J1_9GAMM</name>
<dbReference type="Proteomes" id="UP000273778">
    <property type="component" value="Chromosome"/>
</dbReference>
<dbReference type="EMBL" id="RKKB01000003">
    <property type="protein sequence ID" value="RPA32352.1"/>
    <property type="molecule type" value="Genomic_DNA"/>
</dbReference>
<reference evidence="2" key="3">
    <citation type="submission" date="2018-11" db="EMBL/GenBank/DDBJ databases">
        <authorList>
            <person name="Hwang Y.J."/>
            <person name="Hwang C.Y."/>
        </authorList>
    </citation>
    <scope>NUCLEOTIDE SEQUENCE</scope>
    <source>
        <strain evidence="2">R106</strain>
    </source>
</reference>
<sequence>MKLKAGSISVATFSLFENVAGTAGVIQEGIAVDPLLASAGWNLAILIQTKFEKAGVGEAPRP</sequence>
<dbReference type="EMBL" id="CP034073">
    <property type="protein sequence ID" value="AZG34256.1"/>
    <property type="molecule type" value="Genomic_DNA"/>
</dbReference>
<gene>
    <name evidence="2" type="ORF">EGC77_11105</name>
    <name evidence="1" type="ORF">EGC80_04500</name>
</gene>
<accession>A0A3N4E6J1</accession>
<evidence type="ECO:0000313" key="3">
    <source>
        <dbReference type="Proteomes" id="UP000273778"/>
    </source>
</evidence>
<reference evidence="1 3" key="1">
    <citation type="submission" date="2018-11" db="EMBL/GenBank/DDBJ databases">
        <title>Shewanella sp. M2.</title>
        <authorList>
            <person name="Hwang Y.J."/>
            <person name="Hwang C.Y."/>
        </authorList>
    </citation>
    <scope>NUCLEOTIDE SEQUENCE [LARGE SCALE GENOMIC DNA]</scope>
    <source>
        <strain evidence="1 3">M2</strain>
    </source>
</reference>
<evidence type="ECO:0000313" key="1">
    <source>
        <dbReference type="EMBL" id="AZG34256.1"/>
    </source>
</evidence>
<dbReference type="OrthoDB" id="6272806at2"/>
<evidence type="ECO:0000313" key="2">
    <source>
        <dbReference type="EMBL" id="RPA32352.1"/>
    </source>
</evidence>
<organism evidence="2 4">
    <name type="scientific">Shewanella psychromarinicola</name>
    <dbReference type="NCBI Taxonomy" id="2487742"/>
    <lineage>
        <taxon>Bacteria</taxon>
        <taxon>Pseudomonadati</taxon>
        <taxon>Pseudomonadota</taxon>
        <taxon>Gammaproteobacteria</taxon>
        <taxon>Alteromonadales</taxon>
        <taxon>Shewanellaceae</taxon>
        <taxon>Shewanella</taxon>
    </lineage>
</organism>
<dbReference type="AlphaFoldDB" id="A0A3N4E6J1"/>
<reference evidence="4" key="2">
    <citation type="submission" date="2018-11" db="EMBL/GenBank/DDBJ databases">
        <title>Shewanella sp. R106.</title>
        <authorList>
            <person name="Hwang Y.J."/>
            <person name="Hwang C.Y."/>
        </authorList>
    </citation>
    <scope>NUCLEOTIDE SEQUENCE [LARGE SCALE GENOMIC DNA]</scope>
    <source>
        <strain evidence="4">R106</strain>
    </source>
</reference>
<dbReference type="Proteomes" id="UP000278855">
    <property type="component" value="Unassembled WGS sequence"/>
</dbReference>
<keyword evidence="3" id="KW-1185">Reference proteome</keyword>
<proteinExistence type="predicted"/>
<protein>
    <submittedName>
        <fullName evidence="2">Uncharacterized protein</fullName>
    </submittedName>
</protein>
<dbReference type="KEGG" id="spsr:EGC80_04500"/>
<evidence type="ECO:0000313" key="4">
    <source>
        <dbReference type="Proteomes" id="UP000278855"/>
    </source>
</evidence>
<dbReference type="RefSeq" id="WP_124012869.1">
    <property type="nucleotide sequence ID" value="NZ_CP034073.1"/>
</dbReference>